<gene>
    <name evidence="4" type="primary">lpqN_1</name>
    <name evidence="4" type="ORF">MAUB_06070</name>
</gene>
<dbReference type="PROSITE" id="PS51257">
    <property type="entry name" value="PROKAR_LIPOPROTEIN"/>
    <property type="match status" value="1"/>
</dbReference>
<protein>
    <recommendedName>
        <fullName evidence="6">Lipoprotein LpqN</fullName>
    </recommendedName>
</protein>
<evidence type="ECO:0000313" key="4">
    <source>
        <dbReference type="EMBL" id="BBX82734.1"/>
    </source>
</evidence>
<name>A0ABM7I815_9MYCO</name>
<feature type="chain" id="PRO_5046531630" description="Lipoprotein LpqN" evidence="3">
    <location>
        <begin position="21"/>
        <end position="227"/>
    </location>
</feature>
<feature type="region of interest" description="Disordered" evidence="2">
    <location>
        <begin position="70"/>
        <end position="90"/>
    </location>
</feature>
<keyword evidence="5" id="KW-1185">Reference proteome</keyword>
<evidence type="ECO:0000256" key="2">
    <source>
        <dbReference type="SAM" id="MobiDB-lite"/>
    </source>
</evidence>
<feature type="region of interest" description="Disordered" evidence="2">
    <location>
        <begin position="24"/>
        <end position="57"/>
    </location>
</feature>
<reference evidence="4 5" key="1">
    <citation type="journal article" date="2019" name="Emerg. Microbes Infect.">
        <title>Comprehensive subspecies identification of 175 nontuberculous mycobacteria species based on 7547 genomic profiles.</title>
        <authorList>
            <person name="Matsumoto Y."/>
            <person name="Kinjo T."/>
            <person name="Motooka D."/>
            <person name="Nabeya D."/>
            <person name="Jung N."/>
            <person name="Uechi K."/>
            <person name="Horii T."/>
            <person name="Iida T."/>
            <person name="Fujita J."/>
            <person name="Nakamura S."/>
        </authorList>
    </citation>
    <scope>NUCLEOTIDE SEQUENCE [LARGE SCALE GENOMIC DNA]</scope>
    <source>
        <strain evidence="4 5">JCM 15296</strain>
    </source>
</reference>
<evidence type="ECO:0008006" key="6">
    <source>
        <dbReference type="Google" id="ProtNLM"/>
    </source>
</evidence>
<accession>A0ABM7I815</accession>
<feature type="compositionally biased region" description="Low complexity" evidence="2">
    <location>
        <begin position="24"/>
        <end position="33"/>
    </location>
</feature>
<evidence type="ECO:0000256" key="1">
    <source>
        <dbReference type="ARBA" id="ARBA00022729"/>
    </source>
</evidence>
<dbReference type="Gene3D" id="3.40.1000.10">
    <property type="entry name" value="Mog1/PsbP, alpha/beta/alpha sandwich"/>
    <property type="match status" value="1"/>
</dbReference>
<evidence type="ECO:0000313" key="5">
    <source>
        <dbReference type="Proteomes" id="UP000465609"/>
    </source>
</evidence>
<sequence>MTKVLTTATAALAAVAITLAGCSTSTKTGSGPSSAPPSPGSSSATTSSRPNIAGPNKTINDYITENNIAETPFKPNEPGTPEFDFPFPPGWSSAGDKTPAWAYGAIVYDKPADPSDPPTMIAIASKLTGKVDPAMILKYAPGQLENLPDFKPLGEPEKSSLSGFEAIQSAGTYTYNGKARVVAQKTVIIPGKDALFVLQLNADALQGQEQVVIDAADVIEAQTKITA</sequence>
<feature type="signal peptide" evidence="3">
    <location>
        <begin position="1"/>
        <end position="20"/>
    </location>
</feature>
<dbReference type="Pfam" id="PF10738">
    <property type="entry name" value="Lpp-LpqN"/>
    <property type="match status" value="1"/>
</dbReference>
<dbReference type="EMBL" id="AP022577">
    <property type="protein sequence ID" value="BBX82734.1"/>
    <property type="molecule type" value="Genomic_DNA"/>
</dbReference>
<organism evidence="4 5">
    <name type="scientific">Mycolicibacterium aubagnense</name>
    <dbReference type="NCBI Taxonomy" id="319707"/>
    <lineage>
        <taxon>Bacteria</taxon>
        <taxon>Bacillati</taxon>
        <taxon>Actinomycetota</taxon>
        <taxon>Actinomycetes</taxon>
        <taxon>Mycobacteriales</taxon>
        <taxon>Mycobacteriaceae</taxon>
        <taxon>Mycolicibacterium</taxon>
    </lineage>
</organism>
<dbReference type="Proteomes" id="UP000465609">
    <property type="component" value="Chromosome"/>
</dbReference>
<evidence type="ECO:0000256" key="3">
    <source>
        <dbReference type="SAM" id="SignalP"/>
    </source>
</evidence>
<keyword evidence="1 3" id="KW-0732">Signal</keyword>
<dbReference type="RefSeq" id="WP_138229337.1">
    <property type="nucleotide sequence ID" value="NZ_AP022577.1"/>
</dbReference>
<proteinExistence type="predicted"/>
<dbReference type="InterPro" id="IPR019674">
    <property type="entry name" value="Lipoprotein_LpqN/LpqT-like"/>
</dbReference>